<dbReference type="EMBL" id="RKHK01000001">
    <property type="protein sequence ID" value="ROR72768.1"/>
    <property type="molecule type" value="Genomic_DNA"/>
</dbReference>
<evidence type="ECO:0000256" key="1">
    <source>
        <dbReference type="SAM" id="MobiDB-lite"/>
    </source>
</evidence>
<comment type="caution">
    <text evidence="2">The sequence shown here is derived from an EMBL/GenBank/DDBJ whole genome shotgun (WGS) entry which is preliminary data.</text>
</comment>
<proteinExistence type="predicted"/>
<accession>A0A3N2BC15</accession>
<sequence length="53" mass="5978">MHTHPDLEHLAIRAATNDRMPYPILLGKTAPGDPRGASRRRGLAGFFRRHEES</sequence>
<feature type="region of interest" description="Disordered" evidence="1">
    <location>
        <begin position="27"/>
        <end position="53"/>
    </location>
</feature>
<name>A0A3N2BC15_9MICO</name>
<keyword evidence="3" id="KW-1185">Reference proteome</keyword>
<dbReference type="AlphaFoldDB" id="A0A3N2BC15"/>
<evidence type="ECO:0000313" key="2">
    <source>
        <dbReference type="EMBL" id="ROR72768.1"/>
    </source>
</evidence>
<gene>
    <name evidence="2" type="ORF">EDD31_1127</name>
</gene>
<dbReference type="Proteomes" id="UP000280668">
    <property type="component" value="Unassembled WGS sequence"/>
</dbReference>
<organism evidence="2 3">
    <name type="scientific">Bogoriella caseilytica</name>
    <dbReference type="NCBI Taxonomy" id="56055"/>
    <lineage>
        <taxon>Bacteria</taxon>
        <taxon>Bacillati</taxon>
        <taxon>Actinomycetota</taxon>
        <taxon>Actinomycetes</taxon>
        <taxon>Micrococcales</taxon>
        <taxon>Bogoriellaceae</taxon>
        <taxon>Bogoriella</taxon>
    </lineage>
</organism>
<reference evidence="2 3" key="1">
    <citation type="submission" date="2018-11" db="EMBL/GenBank/DDBJ databases">
        <title>Sequencing the genomes of 1000 actinobacteria strains.</title>
        <authorList>
            <person name="Klenk H.-P."/>
        </authorList>
    </citation>
    <scope>NUCLEOTIDE SEQUENCE [LARGE SCALE GENOMIC DNA]</scope>
    <source>
        <strain evidence="2 3">DSM 11294</strain>
    </source>
</reference>
<dbReference type="RefSeq" id="WP_170163202.1">
    <property type="nucleotide sequence ID" value="NZ_RKHK01000001.1"/>
</dbReference>
<evidence type="ECO:0000313" key="3">
    <source>
        <dbReference type="Proteomes" id="UP000280668"/>
    </source>
</evidence>
<protein>
    <submittedName>
        <fullName evidence="2">Uncharacterized protein</fullName>
    </submittedName>
</protein>